<keyword evidence="2" id="KW-1133">Transmembrane helix</keyword>
<dbReference type="AlphaFoldDB" id="A0A2T9Z3E3"/>
<feature type="coiled-coil region" evidence="1">
    <location>
        <begin position="210"/>
        <end position="244"/>
    </location>
</feature>
<feature type="transmembrane region" description="Helical" evidence="2">
    <location>
        <begin position="45"/>
        <end position="62"/>
    </location>
</feature>
<dbReference type="STRING" id="61424.A0A2T9Z3E3"/>
<dbReference type="OrthoDB" id="5565730at2759"/>
<reference evidence="5 6" key="1">
    <citation type="journal article" date="2018" name="MBio">
        <title>Comparative Genomics Reveals the Core Gene Toolbox for the Fungus-Insect Symbiosis.</title>
        <authorList>
            <person name="Wang Y."/>
            <person name="Stata M."/>
            <person name="Wang W."/>
            <person name="Stajich J.E."/>
            <person name="White M.M."/>
            <person name="Moncalvo J.M."/>
        </authorList>
    </citation>
    <scope>NUCLEOTIDE SEQUENCE [LARGE SCALE GENOMIC DNA]</scope>
    <source>
        <strain evidence="5 6">AUS-77-4</strain>
    </source>
</reference>
<keyword evidence="2" id="KW-0812">Transmembrane</keyword>
<accession>A0A2T9Z3E3</accession>
<keyword evidence="6" id="KW-1185">Reference proteome</keyword>
<name>A0A2T9Z3E3_9FUNG</name>
<gene>
    <name evidence="5" type="ORF">BB559_001007</name>
    <name evidence="4" type="ORF">BB559_001317</name>
    <name evidence="3" type="ORF">BB559_004492</name>
</gene>
<organism evidence="5 6">
    <name type="scientific">Furculomyces boomerangus</name>
    <dbReference type="NCBI Taxonomy" id="61424"/>
    <lineage>
        <taxon>Eukaryota</taxon>
        <taxon>Fungi</taxon>
        <taxon>Fungi incertae sedis</taxon>
        <taxon>Zoopagomycota</taxon>
        <taxon>Kickxellomycotina</taxon>
        <taxon>Harpellomycetes</taxon>
        <taxon>Harpellales</taxon>
        <taxon>Harpellaceae</taxon>
        <taxon>Furculomyces</taxon>
    </lineage>
</organism>
<evidence type="ECO:0000313" key="3">
    <source>
        <dbReference type="EMBL" id="PVU90641.1"/>
    </source>
</evidence>
<evidence type="ECO:0000313" key="4">
    <source>
        <dbReference type="EMBL" id="PVU98744.1"/>
    </source>
</evidence>
<keyword evidence="2" id="KW-0472">Membrane</keyword>
<dbReference type="PANTHER" id="PTHR41390:SF1">
    <property type="entry name" value="NADH-UBIQUINONE OXIDOREDUCTASE 213 KDA SUBUNIT"/>
    <property type="match status" value="1"/>
</dbReference>
<protein>
    <submittedName>
        <fullName evidence="5">Uncharacterized protein</fullName>
    </submittedName>
</protein>
<keyword evidence="1" id="KW-0175">Coiled coil</keyword>
<dbReference type="Proteomes" id="UP000245699">
    <property type="component" value="Unassembled WGS sequence"/>
</dbReference>
<dbReference type="EMBL" id="MBFT01000051">
    <property type="protein sequence ID" value="PVU99102.1"/>
    <property type="molecule type" value="Genomic_DNA"/>
</dbReference>
<comment type="caution">
    <text evidence="5">The sequence shown here is derived from an EMBL/GenBank/DDBJ whole genome shotgun (WGS) entry which is preliminary data.</text>
</comment>
<dbReference type="EMBL" id="MBFT01000069">
    <property type="protein sequence ID" value="PVU98744.1"/>
    <property type="molecule type" value="Genomic_DNA"/>
</dbReference>
<dbReference type="EMBL" id="MBFT01000470">
    <property type="protein sequence ID" value="PVU90641.1"/>
    <property type="molecule type" value="Genomic_DNA"/>
</dbReference>
<evidence type="ECO:0000313" key="5">
    <source>
        <dbReference type="EMBL" id="PVU99102.1"/>
    </source>
</evidence>
<proteinExistence type="predicted"/>
<evidence type="ECO:0000313" key="6">
    <source>
        <dbReference type="Proteomes" id="UP000245699"/>
    </source>
</evidence>
<evidence type="ECO:0000256" key="2">
    <source>
        <dbReference type="SAM" id="Phobius"/>
    </source>
</evidence>
<sequence>MPNIFTDKESRNKIILGTLTCSAIGGSLGASYAILKYVRPIRKPAFAMAGSWGAIGLLFFVARQSLLFEQREKNVAYQIKPSQTKDSDELFSSTTAGGKKGIVFGMAMLGVVSYGTQKIYTSFYRYRQRFILKKLEINENTTSENNINTDGSSESEDNSNMYVDVEYEPTSVGGKMRRFAEKGVLDKFPKWFPLKTLTHHEYVQILDVRKQEIIERLVEIDDELQNLEKAENDKTGENLEQQNQNGN</sequence>
<evidence type="ECO:0000256" key="1">
    <source>
        <dbReference type="SAM" id="Coils"/>
    </source>
</evidence>
<dbReference type="PANTHER" id="PTHR41390">
    <property type="entry name" value="CHROMOSOME 7, WHOLE GENOME SHOTGUN SEQUENCE"/>
    <property type="match status" value="1"/>
</dbReference>